<dbReference type="InterPro" id="IPR008490">
    <property type="entry name" value="Transposase_InsH_N"/>
</dbReference>
<dbReference type="eggNOG" id="COG3039">
    <property type="taxonomic scope" value="Bacteria"/>
</dbReference>
<dbReference type="OrthoDB" id="369393at2"/>
<dbReference type="EMBL" id="CP001841">
    <property type="protein sequence ID" value="AEF81972.1"/>
    <property type="molecule type" value="Genomic_DNA"/>
</dbReference>
<dbReference type="PANTHER" id="PTHR35604">
    <property type="entry name" value="TRANSPOSASE INSH FOR INSERTION SEQUENCE ELEMENT IS5A-RELATED"/>
    <property type="match status" value="1"/>
</dbReference>
<dbReference type="HOGENOM" id="CLU_760002_0_0_12"/>
<keyword evidence="5" id="KW-1185">Reference proteome</keyword>
<dbReference type="GO" id="GO:0003677">
    <property type="term" value="F:DNA binding"/>
    <property type="evidence" value="ECO:0007669"/>
    <property type="project" value="InterPro"/>
</dbReference>
<dbReference type="RefSeq" id="WP_015711387.1">
    <property type="nucleotide sequence ID" value="NC_015577.1"/>
</dbReference>
<sequence>MKSITQIIGGKQGLFEGFHELQQFFEEHLGGEHRNFILILQVIESCSPRLIHTYRGVGRKAYDYMNFFRAFFAVNHFGIPNMKALVETLRSDPNLRQLCGFKKVPSRTTFSRRLNDISKADVLNDILDELVKQAYKDLPVIHICRDSTAIESRESPKEKTKGTVPKALKKRGRRPKDAPKTIKEPTVLAQQAKKDISEITRELNQECAWGCKKNSQGKVSYWKGYKLHLDVTDTGFPVSAFVSGANVHDSQAAILLEKMTMGKVRHLYSVMDAAYDAKDIKQFIRRHRRVPVIDPNSRNDKICAPLDPAKQERYKIRTTVERAYSHLKDNLIPGKIYVKGNRKVTFVLMIAVLCLAAQKYLHYFKPCLA</sequence>
<evidence type="ECO:0000313" key="4">
    <source>
        <dbReference type="EMBL" id="AEF81972.1"/>
    </source>
</evidence>
<dbReference type="Proteomes" id="UP000009222">
    <property type="component" value="Chromosome"/>
</dbReference>
<dbReference type="InParanoid" id="F5YBL1"/>
<evidence type="ECO:0000259" key="3">
    <source>
        <dbReference type="Pfam" id="PF05598"/>
    </source>
</evidence>
<feature type="domain" description="Transposase InsH N-terminal" evidence="3">
    <location>
        <begin position="40"/>
        <end position="112"/>
    </location>
</feature>
<proteinExistence type="predicted"/>
<reference evidence="4 5" key="2">
    <citation type="journal article" date="2011" name="ISME J.">
        <title>RNA-seq reveals cooperative metabolic interactions between two termite-gut spirochete species in co-culture.</title>
        <authorList>
            <person name="Rosenthal A.Z."/>
            <person name="Matson E.G."/>
            <person name="Eldar A."/>
            <person name="Leadbetter J.R."/>
        </authorList>
    </citation>
    <scope>NUCLEOTIDE SEQUENCE [LARGE SCALE GENOMIC DNA]</scope>
    <source>
        <strain evidence="5">ATCC BAA-888 / DSM 13862 / ZAS-9</strain>
    </source>
</reference>
<gene>
    <name evidence="4" type="ordered locus">TREAZ_0566</name>
</gene>
<evidence type="ECO:0000256" key="1">
    <source>
        <dbReference type="SAM" id="MobiDB-lite"/>
    </source>
</evidence>
<feature type="region of interest" description="Disordered" evidence="1">
    <location>
        <begin position="152"/>
        <end position="181"/>
    </location>
</feature>
<dbReference type="GO" id="GO:0006313">
    <property type="term" value="P:DNA transposition"/>
    <property type="evidence" value="ECO:0007669"/>
    <property type="project" value="InterPro"/>
</dbReference>
<name>F5YBL1_LEAAZ</name>
<dbReference type="KEGG" id="taz:TREAZ_0566"/>
<dbReference type="AlphaFoldDB" id="F5YBL1"/>
<dbReference type="Pfam" id="PF05598">
    <property type="entry name" value="DUF772"/>
    <property type="match status" value="1"/>
</dbReference>
<dbReference type="STRING" id="545695.TREAZ_0566"/>
<dbReference type="Pfam" id="PF01609">
    <property type="entry name" value="DDE_Tnp_1"/>
    <property type="match status" value="1"/>
</dbReference>
<dbReference type="InterPro" id="IPR002559">
    <property type="entry name" value="Transposase_11"/>
</dbReference>
<protein>
    <submittedName>
        <fullName evidence="4">Transposase, is4 family</fullName>
    </submittedName>
</protein>
<feature type="domain" description="Transposase IS4-like" evidence="2">
    <location>
        <begin position="208"/>
        <end position="355"/>
    </location>
</feature>
<evidence type="ECO:0000259" key="2">
    <source>
        <dbReference type="Pfam" id="PF01609"/>
    </source>
</evidence>
<reference evidence="5" key="1">
    <citation type="submission" date="2009-12" db="EMBL/GenBank/DDBJ databases">
        <title>Complete sequence of Treponema azotonutricium strain ZAS-9.</title>
        <authorList>
            <person name="Tetu S.G."/>
            <person name="Matson E."/>
            <person name="Ren Q."/>
            <person name="Seshadri R."/>
            <person name="Elbourne L."/>
            <person name="Hassan K.A."/>
            <person name="Durkin A."/>
            <person name="Radune D."/>
            <person name="Mohamoud Y."/>
            <person name="Shay R."/>
            <person name="Jin S."/>
            <person name="Zhang X."/>
            <person name="Lucey K."/>
            <person name="Ballor N.R."/>
            <person name="Ottesen E."/>
            <person name="Rosenthal R."/>
            <person name="Allen A."/>
            <person name="Leadbetter J.R."/>
            <person name="Paulsen I.T."/>
        </authorList>
    </citation>
    <scope>NUCLEOTIDE SEQUENCE [LARGE SCALE GENOMIC DNA]</scope>
    <source>
        <strain evidence="5">ATCC BAA-888 / DSM 13862 / ZAS-9</strain>
    </source>
</reference>
<evidence type="ECO:0000313" key="5">
    <source>
        <dbReference type="Proteomes" id="UP000009222"/>
    </source>
</evidence>
<accession>F5YBL1</accession>
<dbReference type="PANTHER" id="PTHR35604:SF2">
    <property type="entry name" value="TRANSPOSASE INSH FOR INSERTION SEQUENCE ELEMENT IS5A-RELATED"/>
    <property type="match status" value="1"/>
</dbReference>
<dbReference type="GO" id="GO:0004803">
    <property type="term" value="F:transposase activity"/>
    <property type="evidence" value="ECO:0007669"/>
    <property type="project" value="InterPro"/>
</dbReference>
<feature type="compositionally biased region" description="Basic and acidic residues" evidence="1">
    <location>
        <begin position="152"/>
        <end position="161"/>
    </location>
</feature>
<organism evidence="4 5">
    <name type="scientific">Leadbettera azotonutricia (strain ATCC BAA-888 / DSM 13862 / ZAS-9)</name>
    <name type="common">Treponema azotonutricium</name>
    <dbReference type="NCBI Taxonomy" id="545695"/>
    <lineage>
        <taxon>Bacteria</taxon>
        <taxon>Pseudomonadati</taxon>
        <taxon>Spirochaetota</taxon>
        <taxon>Spirochaetia</taxon>
        <taxon>Spirochaetales</taxon>
        <taxon>Breznakiellaceae</taxon>
        <taxon>Leadbettera</taxon>
    </lineage>
</organism>